<accession>A0A835K1C2</accession>
<feature type="domain" description="C2H2-type" evidence="7">
    <location>
        <begin position="824"/>
        <end position="852"/>
    </location>
</feature>
<dbReference type="GO" id="GO:0008270">
    <property type="term" value="F:zinc ion binding"/>
    <property type="evidence" value="ECO:0007669"/>
    <property type="project" value="UniProtKB-KW"/>
</dbReference>
<sequence>MDVLPCNGVRYVGESDCERQSSGTDFTYGESNGFKRVEQVEMDDGRLNDLSPNVEESRIERQSEGQGTVDKLHISEHGTSYSDCKVENRRLSHDFGEDDIYVQNHSTESYAASENSNLIVDTIESEPNNCRYGEPSLLEPNWLEHDESVALWVKWRGKWQAGIRCARADWPLSTLRAKPTHDRKQYFVIFFPHTRNYSWADMLLVQPINGFPEPIAYKTHKIGLKMVKDLGVARRFIMKKLAAAMLNIVDQFHYEALVDTARDVMVWKEFAMEASRCSGYSDLGTMLLKLQNMILQRYISSDWLRNSFQSWVQQCQVACSAESIELLREELYNSILWNEVYSLHDAPVQSTLGSEWKTWKHEAMKLFSTPQPVTGGRDMEQHNCDSLSPSTISLQATMKRPKLEVRRAETHASQVETSSPLQTANAEIDSEFFSNQDTVNAHALESEVSKEDAFGKVAAPLESPCSITDRWDGIVVEAGNSELVQKKGAEMTPVNEVLAKESIEPGSKNRQCTAFIESKGRQCVRCANDGDVYCCVHLASRFAGSSARGEASPVHSPMCEGTTVLGTRCKHRSLPGTTFCKKHRPWPDAEKTSNFPENPLKRKHGEIFPSSDTKYCKEIVLPEQVENPLRMQPVSAMDGDAFHGRKNLPEKLEHPGHDCNSSKMLHCMGSSSLDSSILCPESPKRYSLYCDKHIPSWLKRARNGKSRIISKEVFIDLLKDCRSLQQKLHLHQACELFYKLFKSIFSLRNPVPMEVQLQWALSEASKDFNVGDLFLKLVFTEKERLKKLWGFAVEEDLQISSSVKEEPAIFPLAIDCSHDDENSIRCKICSKEFLDDKELGNHWMDNHKKEAQWHFRGHACAICLDSFTNRKSLETHVQDRHHVEFVEQCMLFRCIPCASHFGNTDQLWLHVLSVHPADFRLPKNAQQLNPSMGKEKEDSLQEHELQNAASMEDQTENLGGVRKYICKFCGLKFDLLPDLGRHHQAAHMGPNLFSSRPPKRGVRYYAYRLKSGRLSRPRLKKGLGAATYSSVRNRVTAGLKKRIQASKSLSSQGLSIQSNLTEAPALGRLAESQCSAVAKILFSEVQKTKPRPNNLDILAIARTACCKVSLKASLEGKYGVLPERFYLKAAKLCSEHNIQVQWHQEEFICSRGCRSFKDPGLFSPLMSLPNGLKGKQIIHSSDHINSEWKVDECHYIIDVHDVTEGPKQKATVLCTDISFGKETIPVACVVDEDLLDSLHVLEDGFDGQISKFPKPWDTFTYVTGPVHDQCDNLDIKGLELRCSCQYSMCCPETCDHVYLFDNDYEDAKDIYGKSMLGRFPYDNKGRLVLEEGYLVYECNSMCNCNKTCPNRVLQNGIRVKLEVFKTDNKGWAVRAGEPILRSTFICEYTGEVLNEQEASNRRDRYGKEGCSYMYKIDAHTNDMSRMVEGQAHYFIDSTKYGNVSRFINHRFNDAYMTSISMMPLCSCFEVQAVLVDSHLTSVHVGSCMPNLVNHQVLVNSMDSQRAHIGLYASRDIAFGEELTYNYRYEMLPGEGYPCHCGASKCRGRLY</sequence>
<evidence type="ECO:0000256" key="2">
    <source>
        <dbReference type="ARBA" id="ARBA00022454"/>
    </source>
</evidence>
<dbReference type="GO" id="GO:0005694">
    <property type="term" value="C:chromosome"/>
    <property type="evidence" value="ECO:0007669"/>
    <property type="project" value="UniProtKB-SubCell"/>
</dbReference>
<dbReference type="SMART" id="SM00317">
    <property type="entry name" value="SET"/>
    <property type="match status" value="1"/>
</dbReference>
<dbReference type="SMART" id="SM00468">
    <property type="entry name" value="PreSET"/>
    <property type="match status" value="1"/>
</dbReference>
<evidence type="ECO:0000259" key="10">
    <source>
        <dbReference type="PROSITE" id="PS50868"/>
    </source>
</evidence>
<dbReference type="PROSITE" id="PS50868">
    <property type="entry name" value="POST_SET"/>
    <property type="match status" value="1"/>
</dbReference>
<dbReference type="InterPro" id="IPR007728">
    <property type="entry name" value="Pre-SET_dom"/>
</dbReference>
<dbReference type="SMART" id="SM00508">
    <property type="entry name" value="PostSET"/>
    <property type="match status" value="1"/>
</dbReference>
<comment type="caution">
    <text evidence="11">The sequence shown here is derived from an EMBL/GenBank/DDBJ whole genome shotgun (WGS) entry which is preliminary data.</text>
</comment>
<feature type="domain" description="C2H2-type" evidence="7">
    <location>
        <begin position="964"/>
        <end position="992"/>
    </location>
</feature>
<feature type="domain" description="Pre-SET" evidence="9">
    <location>
        <begin position="1280"/>
        <end position="1356"/>
    </location>
</feature>
<dbReference type="Pfam" id="PF18868">
    <property type="entry name" value="zf-C2H2_3rep"/>
    <property type="match status" value="1"/>
</dbReference>
<dbReference type="InterPro" id="IPR003616">
    <property type="entry name" value="Post-SET_dom"/>
</dbReference>
<feature type="domain" description="SET" evidence="8">
    <location>
        <begin position="1359"/>
        <end position="1527"/>
    </location>
</feature>
<evidence type="ECO:0000313" key="12">
    <source>
        <dbReference type="Proteomes" id="UP000657918"/>
    </source>
</evidence>
<dbReference type="PROSITE" id="PS00028">
    <property type="entry name" value="ZINC_FINGER_C2H2_1"/>
    <property type="match status" value="3"/>
</dbReference>
<reference evidence="11 12" key="1">
    <citation type="submission" date="2020-10" db="EMBL/GenBank/DDBJ databases">
        <title>Plant Genome Project.</title>
        <authorList>
            <person name="Zhang R.-G."/>
        </authorList>
    </citation>
    <scope>NUCLEOTIDE SEQUENCE [LARGE SCALE GENOMIC DNA]</scope>
    <source>
        <strain evidence="11">FAFU-HL-1</strain>
        <tissue evidence="11">Leaf</tissue>
    </source>
</reference>
<keyword evidence="2" id="KW-0158">Chromosome</keyword>
<dbReference type="EMBL" id="JADGMS010000005">
    <property type="protein sequence ID" value="KAF9682322.1"/>
    <property type="molecule type" value="Genomic_DNA"/>
</dbReference>
<keyword evidence="3" id="KW-0489">Methyltransferase</keyword>
<dbReference type="InterPro" id="IPR013087">
    <property type="entry name" value="Znf_C2H2_type"/>
</dbReference>
<proteinExistence type="predicted"/>
<dbReference type="InterPro" id="IPR040689">
    <property type="entry name" value="SUVR5_Znf-C2H2_3rpt"/>
</dbReference>
<evidence type="ECO:0000256" key="6">
    <source>
        <dbReference type="PROSITE-ProRule" id="PRU00042"/>
    </source>
</evidence>
<dbReference type="Proteomes" id="UP000657918">
    <property type="component" value="Unassembled WGS sequence"/>
</dbReference>
<keyword evidence="6" id="KW-0479">Metal-binding</keyword>
<dbReference type="Gene3D" id="3.30.160.60">
    <property type="entry name" value="Classic Zinc Finger"/>
    <property type="match status" value="1"/>
</dbReference>
<dbReference type="InterPro" id="IPR046341">
    <property type="entry name" value="SET_dom_sf"/>
</dbReference>
<protein>
    <recommendedName>
        <fullName evidence="13">Histone-lysine N-methyltransferase SUVR5</fullName>
    </recommendedName>
</protein>
<evidence type="ECO:0000259" key="9">
    <source>
        <dbReference type="PROSITE" id="PS50867"/>
    </source>
</evidence>
<dbReference type="PROSITE" id="PS50280">
    <property type="entry name" value="SET"/>
    <property type="match status" value="1"/>
</dbReference>
<dbReference type="GO" id="GO:0032259">
    <property type="term" value="P:methylation"/>
    <property type="evidence" value="ECO:0007669"/>
    <property type="project" value="UniProtKB-KW"/>
</dbReference>
<dbReference type="Pfam" id="PF00856">
    <property type="entry name" value="SET"/>
    <property type="match status" value="1"/>
</dbReference>
<dbReference type="PANTHER" id="PTHR47325:SF1">
    <property type="entry name" value="HISTONE-LYSINE N-METHYLTRANSFERASE SUVR5"/>
    <property type="match status" value="1"/>
</dbReference>
<evidence type="ECO:0000256" key="3">
    <source>
        <dbReference type="ARBA" id="ARBA00022603"/>
    </source>
</evidence>
<keyword evidence="4" id="KW-0808">Transferase</keyword>
<evidence type="ECO:0000256" key="5">
    <source>
        <dbReference type="ARBA" id="ARBA00022691"/>
    </source>
</evidence>
<dbReference type="Pfam" id="PF05033">
    <property type="entry name" value="Pre-SET"/>
    <property type="match status" value="1"/>
</dbReference>
<comment type="subcellular location">
    <subcellularLocation>
        <location evidence="1">Chromosome</location>
    </subcellularLocation>
</comment>
<evidence type="ECO:0000313" key="11">
    <source>
        <dbReference type="EMBL" id="KAF9682322.1"/>
    </source>
</evidence>
<keyword evidence="6" id="KW-0863">Zinc-finger</keyword>
<dbReference type="SUPFAM" id="SSF82199">
    <property type="entry name" value="SET domain"/>
    <property type="match status" value="1"/>
</dbReference>
<dbReference type="GO" id="GO:0005634">
    <property type="term" value="C:nucleus"/>
    <property type="evidence" value="ECO:0007669"/>
    <property type="project" value="InterPro"/>
</dbReference>
<dbReference type="PROSITE" id="PS50867">
    <property type="entry name" value="PRE_SET"/>
    <property type="match status" value="1"/>
</dbReference>
<gene>
    <name evidence="11" type="ORF">SADUNF_Sadunf05G0096800</name>
</gene>
<dbReference type="InterPro" id="IPR001214">
    <property type="entry name" value="SET_dom"/>
</dbReference>
<dbReference type="OrthoDB" id="308383at2759"/>
<keyword evidence="12" id="KW-1185">Reference proteome</keyword>
<evidence type="ECO:0000259" key="7">
    <source>
        <dbReference type="PROSITE" id="PS50157"/>
    </source>
</evidence>
<name>A0A835K1C2_9ROSI</name>
<evidence type="ECO:0000256" key="4">
    <source>
        <dbReference type="ARBA" id="ARBA00022679"/>
    </source>
</evidence>
<dbReference type="SMART" id="SM00355">
    <property type="entry name" value="ZnF_C2H2"/>
    <property type="match status" value="4"/>
</dbReference>
<evidence type="ECO:0008006" key="13">
    <source>
        <dbReference type="Google" id="ProtNLM"/>
    </source>
</evidence>
<evidence type="ECO:0000256" key="1">
    <source>
        <dbReference type="ARBA" id="ARBA00004286"/>
    </source>
</evidence>
<dbReference type="PROSITE" id="PS50157">
    <property type="entry name" value="ZINC_FINGER_C2H2_2"/>
    <property type="match status" value="2"/>
</dbReference>
<dbReference type="Gene3D" id="2.170.270.10">
    <property type="entry name" value="SET domain"/>
    <property type="match status" value="1"/>
</dbReference>
<keyword evidence="5" id="KW-0949">S-adenosyl-L-methionine</keyword>
<dbReference type="GO" id="GO:0042054">
    <property type="term" value="F:histone methyltransferase activity"/>
    <property type="evidence" value="ECO:0007669"/>
    <property type="project" value="InterPro"/>
</dbReference>
<feature type="domain" description="Post-SET" evidence="10">
    <location>
        <begin position="1534"/>
        <end position="1550"/>
    </location>
</feature>
<evidence type="ECO:0000259" key="8">
    <source>
        <dbReference type="PROSITE" id="PS50280"/>
    </source>
</evidence>
<dbReference type="PANTHER" id="PTHR47325">
    <property type="entry name" value="HISTONE-LYSINE N-METHYLTRANSFERASE SUVR5"/>
    <property type="match status" value="1"/>
</dbReference>
<keyword evidence="6" id="KW-0862">Zinc</keyword>
<organism evidence="11 12">
    <name type="scientific">Salix dunnii</name>
    <dbReference type="NCBI Taxonomy" id="1413687"/>
    <lineage>
        <taxon>Eukaryota</taxon>
        <taxon>Viridiplantae</taxon>
        <taxon>Streptophyta</taxon>
        <taxon>Embryophyta</taxon>
        <taxon>Tracheophyta</taxon>
        <taxon>Spermatophyta</taxon>
        <taxon>Magnoliopsida</taxon>
        <taxon>eudicotyledons</taxon>
        <taxon>Gunneridae</taxon>
        <taxon>Pentapetalae</taxon>
        <taxon>rosids</taxon>
        <taxon>fabids</taxon>
        <taxon>Malpighiales</taxon>
        <taxon>Salicaceae</taxon>
        <taxon>Saliceae</taxon>
        <taxon>Salix</taxon>
    </lineage>
</organism>